<comment type="caution">
    <text evidence="3">The sequence shown here is derived from an EMBL/GenBank/DDBJ whole genome shotgun (WGS) entry which is preliminary data.</text>
</comment>
<organism evidence="3 4">
    <name type="scientific">Haematococcus lacustris</name>
    <name type="common">Green alga</name>
    <name type="synonym">Haematococcus pluvialis</name>
    <dbReference type="NCBI Taxonomy" id="44745"/>
    <lineage>
        <taxon>Eukaryota</taxon>
        <taxon>Viridiplantae</taxon>
        <taxon>Chlorophyta</taxon>
        <taxon>core chlorophytes</taxon>
        <taxon>Chlorophyceae</taxon>
        <taxon>CS clade</taxon>
        <taxon>Chlamydomonadales</taxon>
        <taxon>Haematococcaceae</taxon>
        <taxon>Haematococcus</taxon>
    </lineage>
</organism>
<dbReference type="GO" id="GO:0016747">
    <property type="term" value="F:acyltransferase activity, transferring groups other than amino-acyl groups"/>
    <property type="evidence" value="ECO:0007669"/>
    <property type="project" value="InterPro"/>
</dbReference>
<feature type="domain" description="FAE" evidence="2">
    <location>
        <begin position="2"/>
        <end position="217"/>
    </location>
</feature>
<dbReference type="InterPro" id="IPR013601">
    <property type="entry name" value="FAE1_typ3_polyketide_synth"/>
</dbReference>
<feature type="non-terminal residue" evidence="3">
    <location>
        <position position="286"/>
    </location>
</feature>
<proteinExistence type="predicted"/>
<dbReference type="InterPro" id="IPR012392">
    <property type="entry name" value="3-ktacl-CoA_syn"/>
</dbReference>
<dbReference type="GO" id="GO:0006633">
    <property type="term" value="P:fatty acid biosynthetic process"/>
    <property type="evidence" value="ECO:0007669"/>
    <property type="project" value="InterPro"/>
</dbReference>
<name>A0A6A0A4P2_HAELA</name>
<accession>A0A6A0A4P2</accession>
<dbReference type="AlphaFoldDB" id="A0A6A0A4P2"/>
<dbReference type="PANTHER" id="PTHR31561">
    <property type="entry name" value="3-KETOACYL-COA SYNTHASE"/>
    <property type="match status" value="1"/>
</dbReference>
<dbReference type="Gene3D" id="3.40.47.10">
    <property type="match status" value="1"/>
</dbReference>
<evidence type="ECO:0000313" key="4">
    <source>
        <dbReference type="Proteomes" id="UP000485058"/>
    </source>
</evidence>
<dbReference type="Pfam" id="PF08392">
    <property type="entry name" value="FAE1_CUT1_RppA"/>
    <property type="match status" value="1"/>
</dbReference>
<sequence length="286" mass="30604">MESTFLPKAIHPKHTSEPTNDMTSAMKEAEMVMGGAFSDLLQRTGLRPNDIDILVTCSSIFCPTPSLASMLVNKFKLRTDIQSYHLGGMGCGTGVVGMNLIRDLLKARPNSVAVFTYCFYPGKEKSRMVANVIFRMGGAAIALTNKPSLRSRAKYELVAASRVHTGADDDAYGCMSWGPDKAGINGVYLGFNVVDAAGKAIKAVMTDIAPRIMTWGQYGAAASNIIQRNVLGKEVAPYAPDWTKSVDHFALHAGGYAVLKGLQAGLSLPSAAMLPSFAGLREYGNT</sequence>
<feature type="non-terminal residue" evidence="3">
    <location>
        <position position="1"/>
    </location>
</feature>
<evidence type="ECO:0000313" key="3">
    <source>
        <dbReference type="EMBL" id="GFH26042.1"/>
    </source>
</evidence>
<dbReference type="SUPFAM" id="SSF53901">
    <property type="entry name" value="Thiolase-like"/>
    <property type="match status" value="2"/>
</dbReference>
<protein>
    <submittedName>
        <fullName evidence="3">3-ketoacyl-CoA synthase</fullName>
    </submittedName>
</protein>
<dbReference type="GO" id="GO:0016020">
    <property type="term" value="C:membrane"/>
    <property type="evidence" value="ECO:0007669"/>
    <property type="project" value="InterPro"/>
</dbReference>
<evidence type="ECO:0000256" key="1">
    <source>
        <dbReference type="SAM" id="MobiDB-lite"/>
    </source>
</evidence>
<feature type="region of interest" description="Disordered" evidence="1">
    <location>
        <begin position="1"/>
        <end position="21"/>
    </location>
</feature>
<reference evidence="3 4" key="1">
    <citation type="submission" date="2020-02" db="EMBL/GenBank/DDBJ databases">
        <title>Draft genome sequence of Haematococcus lacustris strain NIES-144.</title>
        <authorList>
            <person name="Morimoto D."/>
            <person name="Nakagawa S."/>
            <person name="Yoshida T."/>
            <person name="Sawayama S."/>
        </authorList>
    </citation>
    <scope>NUCLEOTIDE SEQUENCE [LARGE SCALE GENOMIC DNA]</scope>
    <source>
        <strain evidence="3 4">NIES-144</strain>
    </source>
</reference>
<gene>
    <name evidence="3" type="ORF">HaLaN_24119</name>
</gene>
<dbReference type="EMBL" id="BLLF01003000">
    <property type="protein sequence ID" value="GFH26042.1"/>
    <property type="molecule type" value="Genomic_DNA"/>
</dbReference>
<keyword evidence="4" id="KW-1185">Reference proteome</keyword>
<dbReference type="Proteomes" id="UP000485058">
    <property type="component" value="Unassembled WGS sequence"/>
</dbReference>
<dbReference type="InterPro" id="IPR016039">
    <property type="entry name" value="Thiolase-like"/>
</dbReference>
<evidence type="ECO:0000259" key="2">
    <source>
        <dbReference type="Pfam" id="PF08392"/>
    </source>
</evidence>